<proteinExistence type="predicted"/>
<name>A0ABT7WFF6_9FLAO</name>
<protein>
    <recommendedName>
        <fullName evidence="5">OmpA-like domain-containing protein</fullName>
    </recommendedName>
</protein>
<comment type="caution">
    <text evidence="3">The sequence shown here is derived from an EMBL/GenBank/DDBJ whole genome shotgun (WGS) entry which is preliminary data.</text>
</comment>
<dbReference type="InterPro" id="IPR036737">
    <property type="entry name" value="OmpA-like_sf"/>
</dbReference>
<dbReference type="SUPFAM" id="SSF103088">
    <property type="entry name" value="OmpA-like"/>
    <property type="match status" value="1"/>
</dbReference>
<sequence>MKTTTHTCSTFYSVLVACLLIGPLAMAQRKSDLIVEIDSLQAQVRRLERSVSEAQASNRAAQAKAESYEAQVNELKEANATLMTNLGSFANVSNKKEDALSKALESLNAKERQLKGIESSFSANDSTIIVLLNDAKRTLGPDAQLKVAAGSLVISGSLSTLFGSDTGTTLTEAGNTWTERIAALAKAHPGMGITVEGLSMTGDMTLAANQATAVMNALQGTYEVSETRLQTRARDGNFSEGVDILLHPDYRKFYKMVQDEVKR</sequence>
<keyword evidence="2" id="KW-0732">Signal</keyword>
<keyword evidence="1" id="KW-0175">Coiled coil</keyword>
<evidence type="ECO:0000256" key="2">
    <source>
        <dbReference type="SAM" id="SignalP"/>
    </source>
</evidence>
<evidence type="ECO:0000313" key="4">
    <source>
        <dbReference type="Proteomes" id="UP001174839"/>
    </source>
</evidence>
<dbReference type="Proteomes" id="UP001174839">
    <property type="component" value="Unassembled WGS sequence"/>
</dbReference>
<gene>
    <name evidence="3" type="ORF">QU605_09185</name>
</gene>
<accession>A0ABT7WFF6</accession>
<dbReference type="EMBL" id="JAUDUY010000004">
    <property type="protein sequence ID" value="MDM9631642.1"/>
    <property type="molecule type" value="Genomic_DNA"/>
</dbReference>
<feature type="signal peptide" evidence="2">
    <location>
        <begin position="1"/>
        <end position="27"/>
    </location>
</feature>
<evidence type="ECO:0008006" key="5">
    <source>
        <dbReference type="Google" id="ProtNLM"/>
    </source>
</evidence>
<evidence type="ECO:0000313" key="3">
    <source>
        <dbReference type="EMBL" id="MDM9631642.1"/>
    </source>
</evidence>
<feature type="coiled-coil region" evidence="1">
    <location>
        <begin position="30"/>
        <end position="120"/>
    </location>
</feature>
<feature type="chain" id="PRO_5046469872" description="OmpA-like domain-containing protein" evidence="2">
    <location>
        <begin position="28"/>
        <end position="263"/>
    </location>
</feature>
<keyword evidence="4" id="KW-1185">Reference proteome</keyword>
<reference evidence="3" key="1">
    <citation type="submission" date="2023-06" db="EMBL/GenBank/DDBJ databases">
        <title>Robiginitalea aurantiacus sp. nov. and Algoriphagus sediminis sp. nov., isolated from coastal sediment.</title>
        <authorList>
            <person name="Zhou Z.Y."/>
            <person name="An J."/>
            <person name="Jia Y.W."/>
            <person name="Du Z.J."/>
        </authorList>
    </citation>
    <scope>NUCLEOTIDE SEQUENCE</scope>
    <source>
        <strain evidence="3">M39</strain>
    </source>
</reference>
<dbReference type="RefSeq" id="WP_289725008.1">
    <property type="nucleotide sequence ID" value="NZ_JAUDUY010000004.1"/>
</dbReference>
<dbReference type="Gene3D" id="1.10.287.1490">
    <property type="match status" value="1"/>
</dbReference>
<dbReference type="PROSITE" id="PS51257">
    <property type="entry name" value="PROKAR_LIPOPROTEIN"/>
    <property type="match status" value="1"/>
</dbReference>
<organism evidence="3 4">
    <name type="scientific">Robiginitalea aurantiaca</name>
    <dbReference type="NCBI Taxonomy" id="3056915"/>
    <lineage>
        <taxon>Bacteria</taxon>
        <taxon>Pseudomonadati</taxon>
        <taxon>Bacteroidota</taxon>
        <taxon>Flavobacteriia</taxon>
        <taxon>Flavobacteriales</taxon>
        <taxon>Flavobacteriaceae</taxon>
        <taxon>Robiginitalea</taxon>
    </lineage>
</organism>
<evidence type="ECO:0000256" key="1">
    <source>
        <dbReference type="SAM" id="Coils"/>
    </source>
</evidence>